<evidence type="ECO:0000313" key="1">
    <source>
        <dbReference type="EMBL" id="MCM0620635.1"/>
    </source>
</evidence>
<accession>A0A9X2IGC5</accession>
<name>A0A9X2IGC5_9ACTN</name>
<organism evidence="1 2">
    <name type="scientific">Nocardioides bruguierae</name>
    <dbReference type="NCBI Taxonomy" id="2945102"/>
    <lineage>
        <taxon>Bacteria</taxon>
        <taxon>Bacillati</taxon>
        <taxon>Actinomycetota</taxon>
        <taxon>Actinomycetes</taxon>
        <taxon>Propionibacteriales</taxon>
        <taxon>Nocardioidaceae</taxon>
        <taxon>Nocardioides</taxon>
    </lineage>
</organism>
<sequence length="169" mass="18044">MDEQSVVDVSDDLGEVDVALVAYREDGWWTVAELAEDDLEDVEDVADALSEMGTDAVAMIAVADEFFVLVRVAGPETRVLLSDGSAAEDYDLAASVLDFLDVDDQDDDDLGDPVGHLDVLGDLGIGAPEMEDLLDDTADAEYLDEVLSDLARRLGFGELFDDAVGLSPA</sequence>
<proteinExistence type="predicted"/>
<dbReference type="InterPro" id="IPR023869">
    <property type="entry name" value="tRNA_Adeno_NH3ase_assoc_put"/>
</dbReference>
<dbReference type="EMBL" id="JAMOIL010000011">
    <property type="protein sequence ID" value="MCM0620635.1"/>
    <property type="molecule type" value="Genomic_DNA"/>
</dbReference>
<reference evidence="1" key="1">
    <citation type="submission" date="2022-05" db="EMBL/GenBank/DDBJ databases">
        <authorList>
            <person name="Tuo L."/>
        </authorList>
    </citation>
    <scope>NUCLEOTIDE SEQUENCE</scope>
    <source>
        <strain evidence="1">BSK12Z-4</strain>
    </source>
</reference>
<gene>
    <name evidence="1" type="ORF">M8330_10050</name>
</gene>
<dbReference type="RefSeq" id="WP_250827219.1">
    <property type="nucleotide sequence ID" value="NZ_JAMOIL010000011.1"/>
</dbReference>
<protein>
    <submittedName>
        <fullName evidence="1">tRNA adenosine deaminase-associated protein</fullName>
    </submittedName>
</protein>
<dbReference type="NCBIfam" id="TIGR03941">
    <property type="entry name" value="tRNA_deam_assoc"/>
    <property type="match status" value="1"/>
</dbReference>
<comment type="caution">
    <text evidence="1">The sequence shown here is derived from an EMBL/GenBank/DDBJ whole genome shotgun (WGS) entry which is preliminary data.</text>
</comment>
<dbReference type="Proteomes" id="UP001139485">
    <property type="component" value="Unassembled WGS sequence"/>
</dbReference>
<keyword evidence="2" id="KW-1185">Reference proteome</keyword>
<dbReference type="AlphaFoldDB" id="A0A9X2IGC5"/>
<evidence type="ECO:0000313" key="2">
    <source>
        <dbReference type="Proteomes" id="UP001139485"/>
    </source>
</evidence>